<dbReference type="Proteomes" id="UP000694388">
    <property type="component" value="Unplaced"/>
</dbReference>
<dbReference type="GO" id="GO:0000724">
    <property type="term" value="P:double-strand break repair via homologous recombination"/>
    <property type="evidence" value="ECO:0007669"/>
    <property type="project" value="InterPro"/>
</dbReference>
<organism evidence="2 3">
    <name type="scientific">Eptatretus burgeri</name>
    <name type="common">Inshore hagfish</name>
    <dbReference type="NCBI Taxonomy" id="7764"/>
    <lineage>
        <taxon>Eukaryota</taxon>
        <taxon>Metazoa</taxon>
        <taxon>Chordata</taxon>
        <taxon>Craniata</taxon>
        <taxon>Vertebrata</taxon>
        <taxon>Cyclostomata</taxon>
        <taxon>Myxini</taxon>
        <taxon>Myxiniformes</taxon>
        <taxon>Myxinidae</taxon>
        <taxon>Eptatretinae</taxon>
        <taxon>Eptatretus</taxon>
    </lineage>
</organism>
<evidence type="ECO:0000313" key="2">
    <source>
        <dbReference type="Ensembl" id="ENSEBUP00000005433.1"/>
    </source>
</evidence>
<dbReference type="SUPFAM" id="SSF48371">
    <property type="entry name" value="ARM repeat"/>
    <property type="match status" value="1"/>
</dbReference>
<reference evidence="2" key="1">
    <citation type="submission" date="2025-08" db="UniProtKB">
        <authorList>
            <consortium name="Ensembl"/>
        </authorList>
    </citation>
    <scope>IDENTIFICATION</scope>
</reference>
<dbReference type="Pfam" id="PF14911">
    <property type="entry name" value="MMS22L_C"/>
    <property type="match status" value="1"/>
</dbReference>
<dbReference type="Ensembl" id="ENSEBUT00000005871.1">
    <property type="protein sequence ID" value="ENSEBUP00000005433.1"/>
    <property type="gene ID" value="ENSEBUG00000003686.1"/>
</dbReference>
<dbReference type="GO" id="GO:0043596">
    <property type="term" value="C:nuclear replication fork"/>
    <property type="evidence" value="ECO:0007669"/>
    <property type="project" value="TreeGrafter"/>
</dbReference>
<dbReference type="AlphaFoldDB" id="A0A8C4NE50"/>
<keyword evidence="3" id="KW-1185">Reference proteome</keyword>
<reference evidence="2" key="2">
    <citation type="submission" date="2025-09" db="UniProtKB">
        <authorList>
            <consortium name="Ensembl"/>
        </authorList>
    </citation>
    <scope>IDENTIFICATION</scope>
</reference>
<feature type="domain" description="MMS22-like C-terminal" evidence="1">
    <location>
        <begin position="22"/>
        <end position="304"/>
    </location>
</feature>
<sequence>KIVHFFGFPERDHGRIPRCAAGWVVRYWAPLLATSRGQQLLFSLLDTFLLPYALIRPGASPPSPLLLALRSTFSDFLLGISIVLPQVPYLQQQLRSLVKQHLFRVWPPRSELYGPQSSSPFLEALQIATQRRSQSSSNHFLKHLLIAIRDSFLQISSTVVTQNLSATLSFVQQIACTVPPADLVSCVQHVLSSLLRVLLLIQEPQIRLQCVEILRGLVESCRNEPSSLSPGEPLQSLRDFVAECERTHEVKLHSVLEVVATQSPSLVRELIPKLTAALHHREHDLGRGRDHAHRQAYCKLLSLLGEAGREEIKLITEEDS</sequence>
<dbReference type="GO" id="GO:0031297">
    <property type="term" value="P:replication fork processing"/>
    <property type="evidence" value="ECO:0007669"/>
    <property type="project" value="InterPro"/>
</dbReference>
<dbReference type="InterPro" id="IPR029424">
    <property type="entry name" value="MMS22L_C"/>
</dbReference>
<dbReference type="InterPro" id="IPR042320">
    <property type="entry name" value="MMS22-like"/>
</dbReference>
<evidence type="ECO:0000313" key="3">
    <source>
        <dbReference type="Proteomes" id="UP000694388"/>
    </source>
</evidence>
<name>A0A8C4NE50_EPTBU</name>
<protein>
    <recommendedName>
        <fullName evidence="1">MMS22-like C-terminal domain-containing protein</fullName>
    </recommendedName>
</protein>
<dbReference type="GeneTree" id="ENSGT00940000170398"/>
<accession>A0A8C4NE50</accession>
<proteinExistence type="predicted"/>
<evidence type="ECO:0000259" key="1">
    <source>
        <dbReference type="Pfam" id="PF14911"/>
    </source>
</evidence>
<dbReference type="InterPro" id="IPR016024">
    <property type="entry name" value="ARM-type_fold"/>
</dbReference>
<dbReference type="PANTHER" id="PTHR28547">
    <property type="entry name" value="PROTEIN MMS22-LIKE"/>
    <property type="match status" value="1"/>
</dbReference>
<dbReference type="PANTHER" id="PTHR28547:SF1">
    <property type="entry name" value="PROTEIN MMS22-LIKE"/>
    <property type="match status" value="1"/>
</dbReference>